<evidence type="ECO:0000313" key="1">
    <source>
        <dbReference type="EMBL" id="GAJ17256.1"/>
    </source>
</evidence>
<feature type="non-terminal residue" evidence="1">
    <location>
        <position position="1"/>
    </location>
</feature>
<sequence>VKTIRESEGYALKRINTAKGDAAKFIAIWETYKSSKDVTRKRLYLEAMNEILPKVENKVIVDSSLKSILPLLNLNKGGAQ</sequence>
<evidence type="ECO:0008006" key="2">
    <source>
        <dbReference type="Google" id="ProtNLM"/>
    </source>
</evidence>
<name>X1VMH6_9ZZZZ</name>
<protein>
    <recommendedName>
        <fullName evidence="2">Band 7 domain-containing protein</fullName>
    </recommendedName>
</protein>
<reference evidence="1" key="1">
    <citation type="journal article" date="2014" name="Front. Microbiol.">
        <title>High frequency of phylogenetically diverse reductive dehalogenase-homologous genes in deep subseafloor sedimentary metagenomes.</title>
        <authorList>
            <person name="Kawai M."/>
            <person name="Futagami T."/>
            <person name="Toyoda A."/>
            <person name="Takaki Y."/>
            <person name="Nishi S."/>
            <person name="Hori S."/>
            <person name="Arai W."/>
            <person name="Tsubouchi T."/>
            <person name="Morono Y."/>
            <person name="Uchiyama I."/>
            <person name="Ito T."/>
            <person name="Fujiyama A."/>
            <person name="Inagaki F."/>
            <person name="Takami H."/>
        </authorList>
    </citation>
    <scope>NUCLEOTIDE SEQUENCE</scope>
    <source>
        <strain evidence="1">Expedition CK06-06</strain>
    </source>
</reference>
<dbReference type="AlphaFoldDB" id="X1VMH6"/>
<dbReference type="EMBL" id="BARW01040321">
    <property type="protein sequence ID" value="GAJ17256.1"/>
    <property type="molecule type" value="Genomic_DNA"/>
</dbReference>
<proteinExistence type="predicted"/>
<organism evidence="1">
    <name type="scientific">marine sediment metagenome</name>
    <dbReference type="NCBI Taxonomy" id="412755"/>
    <lineage>
        <taxon>unclassified sequences</taxon>
        <taxon>metagenomes</taxon>
        <taxon>ecological metagenomes</taxon>
    </lineage>
</organism>
<accession>X1VMH6</accession>
<gene>
    <name evidence="1" type="ORF">S12H4_60988</name>
</gene>
<comment type="caution">
    <text evidence="1">The sequence shown here is derived from an EMBL/GenBank/DDBJ whole genome shotgun (WGS) entry which is preliminary data.</text>
</comment>